<evidence type="ECO:0000256" key="2">
    <source>
        <dbReference type="ARBA" id="ARBA00022692"/>
    </source>
</evidence>
<evidence type="ECO:0000313" key="7">
    <source>
        <dbReference type="EMBL" id="MDN3204737.1"/>
    </source>
</evidence>
<keyword evidence="3 5" id="KW-1133">Transmembrane helix</keyword>
<dbReference type="Pfam" id="PF04932">
    <property type="entry name" value="Wzy_C"/>
    <property type="match status" value="1"/>
</dbReference>
<evidence type="ECO:0000256" key="3">
    <source>
        <dbReference type="ARBA" id="ARBA00022989"/>
    </source>
</evidence>
<proteinExistence type="predicted"/>
<protein>
    <submittedName>
        <fullName evidence="7">O-antigen ligase family protein</fullName>
    </submittedName>
</protein>
<keyword evidence="7" id="KW-0436">Ligase</keyword>
<evidence type="ECO:0000256" key="5">
    <source>
        <dbReference type="SAM" id="Phobius"/>
    </source>
</evidence>
<comment type="caution">
    <text evidence="7">The sequence shown here is derived from an EMBL/GenBank/DDBJ whole genome shotgun (WGS) entry which is preliminary data.</text>
</comment>
<evidence type="ECO:0000256" key="1">
    <source>
        <dbReference type="ARBA" id="ARBA00004141"/>
    </source>
</evidence>
<feature type="transmembrane region" description="Helical" evidence="5">
    <location>
        <begin position="283"/>
        <end position="301"/>
    </location>
</feature>
<feature type="transmembrane region" description="Helical" evidence="5">
    <location>
        <begin position="228"/>
        <end position="246"/>
    </location>
</feature>
<feature type="transmembrane region" description="Helical" evidence="5">
    <location>
        <begin position="161"/>
        <end position="178"/>
    </location>
</feature>
<dbReference type="EMBL" id="JAUEPH010000004">
    <property type="protein sequence ID" value="MDN3204737.1"/>
    <property type="molecule type" value="Genomic_DNA"/>
</dbReference>
<dbReference type="InterPro" id="IPR007016">
    <property type="entry name" value="O-antigen_ligase-rel_domated"/>
</dbReference>
<name>A0ABT7YDY1_9BACT</name>
<feature type="transmembrane region" description="Helical" evidence="5">
    <location>
        <begin position="198"/>
        <end position="221"/>
    </location>
</feature>
<dbReference type="GO" id="GO:0016874">
    <property type="term" value="F:ligase activity"/>
    <property type="evidence" value="ECO:0007669"/>
    <property type="project" value="UniProtKB-KW"/>
</dbReference>
<comment type="subcellular location">
    <subcellularLocation>
        <location evidence="1">Membrane</location>
        <topology evidence="1">Multi-pass membrane protein</topology>
    </subcellularLocation>
</comment>
<keyword evidence="4 5" id="KW-0472">Membrane</keyword>
<feature type="transmembrane region" description="Helical" evidence="5">
    <location>
        <begin position="105"/>
        <end position="125"/>
    </location>
</feature>
<evidence type="ECO:0000313" key="8">
    <source>
        <dbReference type="Proteomes" id="UP001171916"/>
    </source>
</evidence>
<organism evidence="7 8">
    <name type="scientific">Algoriphagus sediminis</name>
    <dbReference type="NCBI Taxonomy" id="3057113"/>
    <lineage>
        <taxon>Bacteria</taxon>
        <taxon>Pseudomonadati</taxon>
        <taxon>Bacteroidota</taxon>
        <taxon>Cytophagia</taxon>
        <taxon>Cytophagales</taxon>
        <taxon>Cyclobacteriaceae</taxon>
        <taxon>Algoriphagus</taxon>
    </lineage>
</organism>
<feature type="transmembrane region" description="Helical" evidence="5">
    <location>
        <begin position="252"/>
        <end position="271"/>
    </location>
</feature>
<accession>A0ABT7YDY1</accession>
<feature type="transmembrane region" description="Helical" evidence="5">
    <location>
        <begin position="131"/>
        <end position="149"/>
    </location>
</feature>
<feature type="domain" description="O-antigen ligase-related" evidence="6">
    <location>
        <begin position="236"/>
        <end position="392"/>
    </location>
</feature>
<evidence type="ECO:0000259" key="6">
    <source>
        <dbReference type="Pfam" id="PF04932"/>
    </source>
</evidence>
<feature type="transmembrane region" description="Helical" evidence="5">
    <location>
        <begin position="53"/>
        <end position="73"/>
    </location>
</feature>
<keyword evidence="2 5" id="KW-0812">Transmembrane</keyword>
<reference evidence="7" key="1">
    <citation type="submission" date="2023-06" db="EMBL/GenBank/DDBJ databases">
        <title>Robiginitalea aurantiacus sp. nov. and Algoriphagus sediminis sp. nov., isolated from coastal sediment.</title>
        <authorList>
            <person name="Zhou Z.Y."/>
            <person name="An J."/>
            <person name="Jia Y.W."/>
            <person name="Du Z.J."/>
        </authorList>
    </citation>
    <scope>NUCLEOTIDE SEQUENCE</scope>
    <source>
        <strain evidence="7">C2-7</strain>
    </source>
</reference>
<feature type="transmembrane region" description="Helical" evidence="5">
    <location>
        <begin position="384"/>
        <end position="402"/>
    </location>
</feature>
<sequence length="470" mass="52216">MIKSLIQNKYPLVWIILHLILGFTATITPYVLIAWFYFVILSSLSHVLKKNKSPFILISLLLYLVSFELLSRMARTSPFIPYELGKYLLAAGAIWGIFNFKTRGYSGIVMLVCLLPSLFIDLSGQVQRSDVVFNLLGAVNVALVCWFFYKQNFSSEELGKVVRLMVYPILGILSYTFIKTPDFEEVEFVLGANVDLSGGFGSNQVSTLFGLGTLLVFILIISRQTFSGNFILDIAILFALSFQGLLTFSRGGMIGAVLGVMIILFFLRRASPLVRRKYHLPNVGKYVIPLILVGILSFVVVDQITNGLLSLRYQGETMGTIQGSKVKTLNTISTGRFDIFMGDVNLWLDHFVFGVGAGASRFLRESLTGTIAHVELSRLLAESGFLGLIYFVILSWLGVKLFRGQSNPLIKGILIALYIVAMYTTFHAAMRTYVTPSLLGLSLLAVKTSKKPKPKVRKKHSLKALEPIAS</sequence>
<dbReference type="Proteomes" id="UP001171916">
    <property type="component" value="Unassembled WGS sequence"/>
</dbReference>
<evidence type="ECO:0000256" key="4">
    <source>
        <dbReference type="ARBA" id="ARBA00023136"/>
    </source>
</evidence>
<gene>
    <name evidence="7" type="ORF">QVH07_11285</name>
</gene>
<feature type="transmembrane region" description="Helical" evidence="5">
    <location>
        <begin position="12"/>
        <end position="41"/>
    </location>
</feature>
<keyword evidence="8" id="KW-1185">Reference proteome</keyword>
<dbReference type="RefSeq" id="WP_290000442.1">
    <property type="nucleotide sequence ID" value="NZ_JAUEPH010000004.1"/>
</dbReference>
<feature type="transmembrane region" description="Helical" evidence="5">
    <location>
        <begin position="409"/>
        <end position="426"/>
    </location>
</feature>